<evidence type="ECO:0000313" key="1">
    <source>
        <dbReference type="EMBL" id="QAT60512.1"/>
    </source>
</evidence>
<evidence type="ECO:0000313" key="2">
    <source>
        <dbReference type="Proteomes" id="UP000287969"/>
    </source>
</evidence>
<sequence>MTLEKKIEQILKDELRPENIKTIIDMAEFLKFKETQDKWNEINEQEHEYITEEERLQLEKIKLKGEFIDQDDILKELKVNKNEI</sequence>
<organism evidence="1 2">
    <name type="scientific">Acidilutibacter cellobiosedens</name>
    <dbReference type="NCBI Taxonomy" id="2507161"/>
    <lineage>
        <taxon>Bacteria</taxon>
        <taxon>Bacillati</taxon>
        <taxon>Bacillota</taxon>
        <taxon>Tissierellia</taxon>
        <taxon>Tissierellales</taxon>
        <taxon>Acidilutibacteraceae</taxon>
        <taxon>Acidilutibacter</taxon>
    </lineage>
</organism>
<protein>
    <submittedName>
        <fullName evidence="1">Uncharacterized protein</fullName>
    </submittedName>
</protein>
<keyword evidence="2" id="KW-1185">Reference proteome</keyword>
<dbReference type="AlphaFoldDB" id="A0A410Q939"/>
<proteinExistence type="predicted"/>
<gene>
    <name evidence="1" type="ORF">EQM13_02445</name>
</gene>
<name>A0A410Q939_9FIRM</name>
<reference evidence="2" key="1">
    <citation type="submission" date="2019-01" db="EMBL/GenBank/DDBJ databases">
        <title>Draft genomes of a novel of Sporanaerobacter strains.</title>
        <authorList>
            <person name="Ma S."/>
        </authorList>
    </citation>
    <scope>NUCLEOTIDE SEQUENCE [LARGE SCALE GENOMIC DNA]</scope>
    <source>
        <strain evidence="2">NJN-17</strain>
    </source>
</reference>
<dbReference type="OrthoDB" id="1707777at2"/>
<dbReference type="KEGG" id="spoa:EQM13_02445"/>
<accession>A0A410Q939</accession>
<dbReference type="EMBL" id="CP035282">
    <property type="protein sequence ID" value="QAT60512.1"/>
    <property type="molecule type" value="Genomic_DNA"/>
</dbReference>
<dbReference type="RefSeq" id="WP_071139789.1">
    <property type="nucleotide sequence ID" value="NZ_CP035282.1"/>
</dbReference>
<dbReference type="Proteomes" id="UP000287969">
    <property type="component" value="Chromosome"/>
</dbReference>